<dbReference type="InterPro" id="IPR005135">
    <property type="entry name" value="Endo/exonuclease/phosphatase"/>
</dbReference>
<feature type="transmembrane region" description="Helical" evidence="1">
    <location>
        <begin position="7"/>
        <end position="28"/>
    </location>
</feature>
<evidence type="ECO:0000313" key="3">
    <source>
        <dbReference type="EMBL" id="MCA9379721.1"/>
    </source>
</evidence>
<proteinExistence type="predicted"/>
<accession>A0A955I734</accession>
<dbReference type="AlphaFoldDB" id="A0A955I734"/>
<dbReference type="InterPro" id="IPR036691">
    <property type="entry name" value="Endo/exonu/phosph_ase_sf"/>
</dbReference>
<keyword evidence="1" id="KW-1133">Transmembrane helix</keyword>
<keyword evidence="1" id="KW-0812">Transmembrane</keyword>
<reference evidence="3" key="2">
    <citation type="journal article" date="2021" name="Microbiome">
        <title>Successional dynamics and alternative stable states in a saline activated sludge microbial community over 9 years.</title>
        <authorList>
            <person name="Wang Y."/>
            <person name="Ye J."/>
            <person name="Ju F."/>
            <person name="Liu L."/>
            <person name="Boyd J.A."/>
            <person name="Deng Y."/>
            <person name="Parks D.H."/>
            <person name="Jiang X."/>
            <person name="Yin X."/>
            <person name="Woodcroft B.J."/>
            <person name="Tyson G.W."/>
            <person name="Hugenholtz P."/>
            <person name="Polz M.F."/>
            <person name="Zhang T."/>
        </authorList>
    </citation>
    <scope>NUCLEOTIDE SEQUENCE</scope>
    <source>
        <strain evidence="3">HKST-UBA15</strain>
    </source>
</reference>
<comment type="caution">
    <text evidence="3">The sequence shown here is derived from an EMBL/GenBank/DDBJ whole genome shotgun (WGS) entry which is preliminary data.</text>
</comment>
<keyword evidence="3" id="KW-0255">Endonuclease</keyword>
<protein>
    <submittedName>
        <fullName evidence="3">Endonuclease/exonuclease/phosphatase family protein</fullName>
    </submittedName>
</protein>
<name>A0A955I734_9BACT</name>
<dbReference type="Gene3D" id="3.60.10.10">
    <property type="entry name" value="Endonuclease/exonuclease/phosphatase"/>
    <property type="match status" value="1"/>
</dbReference>
<feature type="transmembrane region" description="Helical" evidence="1">
    <location>
        <begin position="34"/>
        <end position="54"/>
    </location>
</feature>
<dbReference type="Proteomes" id="UP000745577">
    <property type="component" value="Unassembled WGS sequence"/>
</dbReference>
<evidence type="ECO:0000313" key="4">
    <source>
        <dbReference type="Proteomes" id="UP000745577"/>
    </source>
</evidence>
<dbReference type="Pfam" id="PF03372">
    <property type="entry name" value="Exo_endo_phos"/>
    <property type="match status" value="1"/>
</dbReference>
<evidence type="ECO:0000256" key="1">
    <source>
        <dbReference type="SAM" id="Phobius"/>
    </source>
</evidence>
<dbReference type="GO" id="GO:0004519">
    <property type="term" value="F:endonuclease activity"/>
    <property type="evidence" value="ECO:0007669"/>
    <property type="project" value="UniProtKB-KW"/>
</dbReference>
<dbReference type="EMBL" id="JAGQLL010000008">
    <property type="protein sequence ID" value="MCA9379721.1"/>
    <property type="molecule type" value="Genomic_DNA"/>
</dbReference>
<feature type="transmembrane region" description="Helical" evidence="1">
    <location>
        <begin position="66"/>
        <end position="85"/>
    </location>
</feature>
<organism evidence="3 4">
    <name type="scientific">Candidatus Dojkabacteria bacterium</name>
    <dbReference type="NCBI Taxonomy" id="2099670"/>
    <lineage>
        <taxon>Bacteria</taxon>
        <taxon>Candidatus Dojkabacteria</taxon>
    </lineage>
</organism>
<reference evidence="3" key="1">
    <citation type="submission" date="2020-04" db="EMBL/GenBank/DDBJ databases">
        <authorList>
            <person name="Zhang T."/>
        </authorList>
    </citation>
    <scope>NUCLEOTIDE SEQUENCE</scope>
    <source>
        <strain evidence="3">HKST-UBA15</strain>
    </source>
</reference>
<feature type="domain" description="Endonuclease/exonuclease/phosphatase" evidence="2">
    <location>
        <begin position="103"/>
        <end position="313"/>
    </location>
</feature>
<keyword evidence="3" id="KW-0540">Nuclease</keyword>
<keyword evidence="3" id="KW-0378">Hydrolase</keyword>
<evidence type="ECO:0000259" key="2">
    <source>
        <dbReference type="Pfam" id="PF03372"/>
    </source>
</evidence>
<sequence length="323" mass="37851">MNKFIKIGLLLPFIALIGLISVSYTFYGELFLSFLPYAAVIYFVYMIVFTLLLVTSGTDIKRANSYWINWFFVFMIFLGIFSFYFDLGVKAAEQDNKSLKVVSANIWYKNEETEQMQKFFEDQNADILMLTEFTNEHYLALEDYFDNNYKYQSLKLDELSFPYTGKVVFSRYPLKSQANGDHIFEELFLKNEVEVFDEKLQLVMVHTTAPVNVDFYNNRNAQLGYLNSNVITSPTQNTLLTGDFNVSPWSPRFIEINRHLENLSMDRVHTNEFDYTWKYQGNGFFKSHIDHTYTSEGITTTSYEYMDFPGSDHKAQVFTLAFE</sequence>
<gene>
    <name evidence="3" type="ORF">KC675_00930</name>
</gene>
<keyword evidence="1" id="KW-0472">Membrane</keyword>
<dbReference type="SUPFAM" id="SSF56219">
    <property type="entry name" value="DNase I-like"/>
    <property type="match status" value="1"/>
</dbReference>